<dbReference type="HOGENOM" id="CLU_008287_9_4_10"/>
<gene>
    <name evidence="19" type="ORF">Mucpa_3885</name>
</gene>
<keyword evidence="10 15" id="KW-0798">TonB box</keyword>
<evidence type="ECO:0000313" key="19">
    <source>
        <dbReference type="EMBL" id="EHQ27977.1"/>
    </source>
</evidence>
<dbReference type="InterPro" id="IPR039426">
    <property type="entry name" value="TonB-dep_rcpt-like"/>
</dbReference>
<dbReference type="STRING" id="714943.Mucpa_3885"/>
<feature type="chain" id="PRO_5003558133" evidence="16">
    <location>
        <begin position="26"/>
        <end position="805"/>
    </location>
</feature>
<dbReference type="InterPro" id="IPR000531">
    <property type="entry name" value="Beta-barrel_TonB"/>
</dbReference>
<sequence>MKQYNYLKTLSAFLLLLVCSLTALGQQVRGTIRGRIVTNKNEPAENVSVVLKGTNYGTVTNDDGKFQFRVPAGSYTLVVSHVNLRNQELPVSVITGRLTQVPVIVVSANVSSLREISVNGEKTNKFVRKRSDDVAKMPLDNLENPQVYSSVGKELLQEQAVFSADDAIRNVPGITRLWAPTGRAGDGGSYFTLRGFSVQTSLRNGISGLVTNTVDAANLEKLEVVKGPSGTLYGSSLISFGGLINRVTKKPFENTAGEITYAGGSYNFNRISVDYNTPIDSAKKALLRINSAYNSTGSFQDNGFNKNFVFDPSFSYKVSDRLTLSFDAEISHGTGTTPPIFYFASTIADLGVSSADQLNINYKRAYQANDLVTTSDNVNFYGKVDYKISDSWQSQTSFSTTNSSSSGYEPYFYLLAGNNSIARDVWAIDGNVNTLQIQQNFAGDFKIAGLRNRLLIGLDFLKQTANLKYSDPNSGSDAFDVINLKGPIPTYNNFNKAKVDSLFQNLPLSTTYSRYNNYTYSAYVSDVLNITDNLSAMASLRIDYFDSKAIDNPATGSSSNSYHQVALSPKFGLVYQLVKNHVSLFGNYMNGFSNTTPGTDFYGKSFKPEQANQLEGGIKLDVFNGKLSSTISYYDIKVKDIIKADPSHANFSIQDGSQYSRGFEAEVIANPVKGLNIVAGYSHNNSLMTNSSPTYDNGRRPQTAGPANSANFWASYTLIAGNAKGLGLGFGGNYSGDNQVINNAYNGVFTLPSFTVLNTGVFYNKEKYRLAVNVNNLTNKEYWIGYTTVNPQMLRQVIASLSYKF</sequence>
<dbReference type="PROSITE" id="PS52016">
    <property type="entry name" value="TONB_DEPENDENT_REC_3"/>
    <property type="match status" value="1"/>
</dbReference>
<dbReference type="InterPro" id="IPR036942">
    <property type="entry name" value="Beta-barrel_TonB_sf"/>
</dbReference>
<evidence type="ECO:0000256" key="16">
    <source>
        <dbReference type="SAM" id="SignalP"/>
    </source>
</evidence>
<keyword evidence="20" id="KW-1185">Reference proteome</keyword>
<keyword evidence="9" id="KW-0406">Ion transport</keyword>
<evidence type="ECO:0000313" key="20">
    <source>
        <dbReference type="Proteomes" id="UP000002774"/>
    </source>
</evidence>
<comment type="similarity">
    <text evidence="2 14 15">Belongs to the TonB-dependent receptor family.</text>
</comment>
<organism evidence="19 20">
    <name type="scientific">Mucilaginibacter paludis DSM 18603</name>
    <dbReference type="NCBI Taxonomy" id="714943"/>
    <lineage>
        <taxon>Bacteria</taxon>
        <taxon>Pseudomonadati</taxon>
        <taxon>Bacteroidota</taxon>
        <taxon>Sphingobacteriia</taxon>
        <taxon>Sphingobacteriales</taxon>
        <taxon>Sphingobacteriaceae</taxon>
        <taxon>Mucilaginibacter</taxon>
    </lineage>
</organism>
<evidence type="ECO:0000256" key="13">
    <source>
        <dbReference type="ARBA" id="ARBA00023237"/>
    </source>
</evidence>
<feature type="signal peptide" evidence="16">
    <location>
        <begin position="1"/>
        <end position="25"/>
    </location>
</feature>
<keyword evidence="5" id="KW-0410">Iron transport</keyword>
<dbReference type="SUPFAM" id="SSF56935">
    <property type="entry name" value="Porins"/>
    <property type="match status" value="1"/>
</dbReference>
<evidence type="ECO:0000256" key="4">
    <source>
        <dbReference type="ARBA" id="ARBA00022452"/>
    </source>
</evidence>
<keyword evidence="13 14" id="KW-0998">Cell outer membrane</keyword>
<evidence type="ECO:0000256" key="1">
    <source>
        <dbReference type="ARBA" id="ARBA00004571"/>
    </source>
</evidence>
<proteinExistence type="inferred from homology"/>
<dbReference type="GO" id="GO:0009279">
    <property type="term" value="C:cell outer membrane"/>
    <property type="evidence" value="ECO:0007669"/>
    <property type="project" value="UniProtKB-SubCell"/>
</dbReference>
<evidence type="ECO:0000256" key="11">
    <source>
        <dbReference type="ARBA" id="ARBA00023136"/>
    </source>
</evidence>
<protein>
    <submittedName>
        <fullName evidence="19">TonB-dependent siderophore receptor</fullName>
    </submittedName>
</protein>
<name>H1Y068_9SPHI</name>
<dbReference type="InterPro" id="IPR010105">
    <property type="entry name" value="TonB_sidphr_rcpt"/>
</dbReference>
<dbReference type="Gene3D" id="2.170.130.10">
    <property type="entry name" value="TonB-dependent receptor, plug domain"/>
    <property type="match status" value="1"/>
</dbReference>
<dbReference type="Pfam" id="PF13715">
    <property type="entry name" value="CarbopepD_reg_2"/>
    <property type="match status" value="1"/>
</dbReference>
<dbReference type="Gene3D" id="2.60.40.1120">
    <property type="entry name" value="Carboxypeptidase-like, regulatory domain"/>
    <property type="match status" value="1"/>
</dbReference>
<dbReference type="OrthoDB" id="9775095at2"/>
<dbReference type="CDD" id="cd01347">
    <property type="entry name" value="ligand_gated_channel"/>
    <property type="match status" value="1"/>
</dbReference>
<evidence type="ECO:0000259" key="18">
    <source>
        <dbReference type="Pfam" id="PF07715"/>
    </source>
</evidence>
<keyword evidence="7 16" id="KW-0732">Signal</keyword>
<feature type="domain" description="TonB-dependent receptor-like beta-barrel" evidence="17">
    <location>
        <begin position="354"/>
        <end position="777"/>
    </location>
</feature>
<dbReference type="AlphaFoldDB" id="H1Y068"/>
<evidence type="ECO:0000256" key="5">
    <source>
        <dbReference type="ARBA" id="ARBA00022496"/>
    </source>
</evidence>
<evidence type="ECO:0000256" key="7">
    <source>
        <dbReference type="ARBA" id="ARBA00022729"/>
    </source>
</evidence>
<dbReference type="GO" id="GO:0015344">
    <property type="term" value="F:siderophore uptake transmembrane transporter activity"/>
    <property type="evidence" value="ECO:0007669"/>
    <property type="project" value="TreeGrafter"/>
</dbReference>
<keyword evidence="3 14" id="KW-0813">Transport</keyword>
<evidence type="ECO:0000256" key="9">
    <source>
        <dbReference type="ARBA" id="ARBA00023065"/>
    </source>
</evidence>
<evidence type="ECO:0000256" key="14">
    <source>
        <dbReference type="PROSITE-ProRule" id="PRU01360"/>
    </source>
</evidence>
<evidence type="ECO:0000256" key="15">
    <source>
        <dbReference type="RuleBase" id="RU003357"/>
    </source>
</evidence>
<dbReference type="InterPro" id="IPR008969">
    <property type="entry name" value="CarboxyPept-like_regulatory"/>
</dbReference>
<dbReference type="NCBIfam" id="TIGR01783">
    <property type="entry name" value="TonB-siderophor"/>
    <property type="match status" value="1"/>
</dbReference>
<evidence type="ECO:0000259" key="17">
    <source>
        <dbReference type="Pfam" id="PF00593"/>
    </source>
</evidence>
<dbReference type="PANTHER" id="PTHR32552:SF68">
    <property type="entry name" value="FERRICHROME OUTER MEMBRANE TRANSPORTER_PHAGE RECEPTOR"/>
    <property type="match status" value="1"/>
</dbReference>
<reference evidence="19" key="1">
    <citation type="submission" date="2011-09" db="EMBL/GenBank/DDBJ databases">
        <title>The permanent draft genome of Mucilaginibacter paludis DSM 18603.</title>
        <authorList>
            <consortium name="US DOE Joint Genome Institute (JGI-PGF)"/>
            <person name="Lucas S."/>
            <person name="Han J."/>
            <person name="Lapidus A."/>
            <person name="Bruce D."/>
            <person name="Goodwin L."/>
            <person name="Pitluck S."/>
            <person name="Peters L."/>
            <person name="Kyrpides N."/>
            <person name="Mavromatis K."/>
            <person name="Ivanova N."/>
            <person name="Mikhailova N."/>
            <person name="Held B."/>
            <person name="Detter J.C."/>
            <person name="Tapia R."/>
            <person name="Han C."/>
            <person name="Land M."/>
            <person name="Hauser L."/>
            <person name="Markowitz V."/>
            <person name="Cheng J.-F."/>
            <person name="Hugenholtz P."/>
            <person name="Woyke T."/>
            <person name="Wu D."/>
            <person name="Tindall B."/>
            <person name="Brambilla E."/>
            <person name="Klenk H.-P."/>
            <person name="Eisen J.A."/>
        </authorList>
    </citation>
    <scope>NUCLEOTIDE SEQUENCE [LARGE SCALE GENOMIC DNA]</scope>
    <source>
        <strain evidence="19">DSM 18603</strain>
    </source>
</reference>
<evidence type="ECO:0000256" key="3">
    <source>
        <dbReference type="ARBA" id="ARBA00022448"/>
    </source>
</evidence>
<dbReference type="Gene3D" id="2.40.170.20">
    <property type="entry name" value="TonB-dependent receptor, beta-barrel domain"/>
    <property type="match status" value="1"/>
</dbReference>
<evidence type="ECO:0000256" key="6">
    <source>
        <dbReference type="ARBA" id="ARBA00022692"/>
    </source>
</evidence>
<dbReference type="PANTHER" id="PTHR32552">
    <property type="entry name" value="FERRICHROME IRON RECEPTOR-RELATED"/>
    <property type="match status" value="1"/>
</dbReference>
<evidence type="ECO:0000256" key="12">
    <source>
        <dbReference type="ARBA" id="ARBA00023170"/>
    </source>
</evidence>
<evidence type="ECO:0000256" key="10">
    <source>
        <dbReference type="ARBA" id="ARBA00023077"/>
    </source>
</evidence>
<evidence type="ECO:0000256" key="8">
    <source>
        <dbReference type="ARBA" id="ARBA00023004"/>
    </source>
</evidence>
<dbReference type="SUPFAM" id="SSF49464">
    <property type="entry name" value="Carboxypeptidase regulatory domain-like"/>
    <property type="match status" value="1"/>
</dbReference>
<dbReference type="GO" id="GO:0015891">
    <property type="term" value="P:siderophore transport"/>
    <property type="evidence" value="ECO:0007669"/>
    <property type="project" value="InterPro"/>
</dbReference>
<dbReference type="GO" id="GO:0038023">
    <property type="term" value="F:signaling receptor activity"/>
    <property type="evidence" value="ECO:0007669"/>
    <property type="project" value="InterPro"/>
</dbReference>
<keyword evidence="12 19" id="KW-0675">Receptor</keyword>
<keyword evidence="6 14" id="KW-0812">Transmembrane</keyword>
<dbReference type="Pfam" id="PF00593">
    <property type="entry name" value="TonB_dep_Rec_b-barrel"/>
    <property type="match status" value="1"/>
</dbReference>
<dbReference type="Proteomes" id="UP000002774">
    <property type="component" value="Chromosome"/>
</dbReference>
<dbReference type="EMBL" id="CM001403">
    <property type="protein sequence ID" value="EHQ27977.1"/>
    <property type="molecule type" value="Genomic_DNA"/>
</dbReference>
<dbReference type="InterPro" id="IPR037066">
    <property type="entry name" value="Plug_dom_sf"/>
</dbReference>
<keyword evidence="4 14" id="KW-1134">Transmembrane beta strand</keyword>
<keyword evidence="11 14" id="KW-0472">Membrane</keyword>
<accession>H1Y068</accession>
<feature type="domain" description="TonB-dependent receptor plug" evidence="18">
    <location>
        <begin position="142"/>
        <end position="236"/>
    </location>
</feature>
<dbReference type="InterPro" id="IPR012910">
    <property type="entry name" value="Plug_dom"/>
</dbReference>
<dbReference type="eggNOG" id="COG4773">
    <property type="taxonomic scope" value="Bacteria"/>
</dbReference>
<dbReference type="Pfam" id="PF07715">
    <property type="entry name" value="Plug"/>
    <property type="match status" value="1"/>
</dbReference>
<comment type="subcellular location">
    <subcellularLocation>
        <location evidence="1 14">Cell outer membrane</location>
        <topology evidence="1 14">Multi-pass membrane protein</topology>
    </subcellularLocation>
</comment>
<evidence type="ECO:0000256" key="2">
    <source>
        <dbReference type="ARBA" id="ARBA00009810"/>
    </source>
</evidence>
<dbReference type="RefSeq" id="WP_008508668.1">
    <property type="nucleotide sequence ID" value="NZ_CM001403.1"/>
</dbReference>
<keyword evidence="8" id="KW-0408">Iron</keyword>